<gene>
    <name evidence="2" type="ORF">L201_004430</name>
</gene>
<dbReference type="AlphaFoldDB" id="A0AAX4JVP1"/>
<dbReference type="Proteomes" id="UP001355207">
    <property type="component" value="Chromosome 5"/>
</dbReference>
<feature type="compositionally biased region" description="Basic and acidic residues" evidence="1">
    <location>
        <begin position="288"/>
        <end position="314"/>
    </location>
</feature>
<feature type="region of interest" description="Disordered" evidence="1">
    <location>
        <begin position="439"/>
        <end position="488"/>
    </location>
</feature>
<feature type="compositionally biased region" description="Basic and acidic residues" evidence="1">
    <location>
        <begin position="441"/>
        <end position="452"/>
    </location>
</feature>
<feature type="compositionally biased region" description="Low complexity" evidence="1">
    <location>
        <begin position="680"/>
        <end position="692"/>
    </location>
</feature>
<feature type="compositionally biased region" description="Polar residues" evidence="1">
    <location>
        <begin position="640"/>
        <end position="653"/>
    </location>
</feature>
<feature type="compositionally biased region" description="Basic and acidic residues" evidence="1">
    <location>
        <begin position="40"/>
        <end position="59"/>
    </location>
</feature>
<organism evidence="2 3">
    <name type="scientific">Kwoniella dendrophila CBS 6074</name>
    <dbReference type="NCBI Taxonomy" id="1295534"/>
    <lineage>
        <taxon>Eukaryota</taxon>
        <taxon>Fungi</taxon>
        <taxon>Dikarya</taxon>
        <taxon>Basidiomycota</taxon>
        <taxon>Agaricomycotina</taxon>
        <taxon>Tremellomycetes</taxon>
        <taxon>Tremellales</taxon>
        <taxon>Cryptococcaceae</taxon>
        <taxon>Kwoniella</taxon>
    </lineage>
</organism>
<feature type="region of interest" description="Disordered" evidence="1">
    <location>
        <begin position="23"/>
        <end position="59"/>
    </location>
</feature>
<evidence type="ECO:0000313" key="3">
    <source>
        <dbReference type="Proteomes" id="UP001355207"/>
    </source>
</evidence>
<evidence type="ECO:0000256" key="1">
    <source>
        <dbReference type="SAM" id="MobiDB-lite"/>
    </source>
</evidence>
<dbReference type="EMBL" id="CP144102">
    <property type="protein sequence ID" value="WWC89506.1"/>
    <property type="molecule type" value="Genomic_DNA"/>
</dbReference>
<feature type="compositionally biased region" description="Low complexity" evidence="1">
    <location>
        <begin position="453"/>
        <end position="478"/>
    </location>
</feature>
<evidence type="ECO:0000313" key="2">
    <source>
        <dbReference type="EMBL" id="WWC89506.1"/>
    </source>
</evidence>
<feature type="region of interest" description="Disordered" evidence="1">
    <location>
        <begin position="632"/>
        <end position="653"/>
    </location>
</feature>
<dbReference type="GeneID" id="91095100"/>
<accession>A0AAX4JVP1</accession>
<feature type="region of interest" description="Disordered" evidence="1">
    <location>
        <begin position="544"/>
        <end position="573"/>
    </location>
</feature>
<feature type="compositionally biased region" description="Low complexity" evidence="1">
    <location>
        <begin position="315"/>
        <end position="342"/>
    </location>
</feature>
<sequence length="768" mass="86731">MSVATQTAQSVPGWQDVPNRITQNKATHGYRVTPGGNIDQDTKKNTEDNTRRTNDGYEGKWGEGGKINVELNLWNFEHHLRTRSDFLDSWKDHDLREQLQKFMKDPNESIEYETSRMNAIGYSESGSEVKHGIKSLMKRGEKDKANEYFRSKIMEKIGSEECFLNKWLKGEIKDNKIKTQITFENIDNFLKLKSQENSATDKSLRESIQKIMSGKSYCTVEMEYEDSLKLSEGSYTMQKELSGIKSDYGQDGLFVWTQDRKDKINELVEKWYRKSGISKKDWEKEMESTKTKLIDEHNQRKQQQEIEAKKKAEKSSSTPSSTSSFTPSLSSDSGGGSSNKSSFKTLLRSSNLDTFLDNYSHLAEDSNIQKAILKAISGERTEISLSSQDDCSKLEKASTDTQKILNDLHEKGDKDKMKSFQTGRMKSIGKGLAQWESLSGKSKEEWGKDDSSRSSASTSTASSAGSSNSPQSSSASSSNRNRQDDLNFDMKDLVDTRITRYNLPELLTSYNDPELYSSNPEIQDFLYKALPPNHLKVRNMFSKLASSQPGSNKNSKSSSQGKKTSTTNNDNGELKLKLLSTLSRRLNEKDFELSKEEQNLLSRPKNKKEIDFWYLNRNQILQSSLYNWNNSHKKGDSTKLGKSNTSIPGYTRQSLNSSNMNLVQNSFDREKIKQIDQFVSSTTPISSSPSSQGKGGSSTLKDDNEWWLMDAALKSSSGYGKHGLTVSKEDKLRSLREWDNVSLDPDTSYIDNLNRTFPANTPAVTAAA</sequence>
<keyword evidence="3" id="KW-1185">Reference proteome</keyword>
<feature type="region of interest" description="Disordered" evidence="1">
    <location>
        <begin position="680"/>
        <end position="699"/>
    </location>
</feature>
<reference evidence="2 3" key="1">
    <citation type="submission" date="2024-01" db="EMBL/GenBank/DDBJ databases">
        <title>Comparative genomics of Cryptococcus and Kwoniella reveals pathogenesis evolution and contrasting modes of karyotype evolution via chromosome fusion or intercentromeric recombination.</title>
        <authorList>
            <person name="Coelho M.A."/>
            <person name="David-Palma M."/>
            <person name="Shea T."/>
            <person name="Bowers K."/>
            <person name="McGinley-Smith S."/>
            <person name="Mohammad A.W."/>
            <person name="Gnirke A."/>
            <person name="Yurkov A.M."/>
            <person name="Nowrousian M."/>
            <person name="Sun S."/>
            <person name="Cuomo C.A."/>
            <person name="Heitman J."/>
        </authorList>
    </citation>
    <scope>NUCLEOTIDE SEQUENCE [LARGE SCALE GENOMIC DNA]</scope>
    <source>
        <strain evidence="2 3">CBS 6074</strain>
    </source>
</reference>
<protein>
    <submittedName>
        <fullName evidence="2">Uncharacterized protein</fullName>
    </submittedName>
</protein>
<feature type="compositionally biased region" description="Low complexity" evidence="1">
    <location>
        <begin position="546"/>
        <end position="569"/>
    </location>
</feature>
<feature type="region of interest" description="Disordered" evidence="1">
    <location>
        <begin position="288"/>
        <end position="343"/>
    </location>
</feature>
<name>A0AAX4JVP1_9TREE</name>
<dbReference type="RefSeq" id="XP_066076269.1">
    <property type="nucleotide sequence ID" value="XM_066220172.1"/>
</dbReference>
<proteinExistence type="predicted"/>